<proteinExistence type="predicted"/>
<comment type="caution">
    <text evidence="2">The sequence shown here is derived from an EMBL/GenBank/DDBJ whole genome shotgun (WGS) entry which is preliminary data.</text>
</comment>
<dbReference type="RefSeq" id="WP_238279161.1">
    <property type="nucleotide sequence ID" value="NZ_BPQL01000051.1"/>
</dbReference>
<feature type="region of interest" description="Disordered" evidence="1">
    <location>
        <begin position="47"/>
        <end position="69"/>
    </location>
</feature>
<keyword evidence="3" id="KW-1185">Reference proteome</keyword>
<evidence type="ECO:0000313" key="2">
    <source>
        <dbReference type="EMBL" id="MET3693653.1"/>
    </source>
</evidence>
<organism evidence="2 3">
    <name type="scientific">Methylobacterium goesingense</name>
    <dbReference type="NCBI Taxonomy" id="243690"/>
    <lineage>
        <taxon>Bacteria</taxon>
        <taxon>Pseudomonadati</taxon>
        <taxon>Pseudomonadota</taxon>
        <taxon>Alphaproteobacteria</taxon>
        <taxon>Hyphomicrobiales</taxon>
        <taxon>Methylobacteriaceae</taxon>
        <taxon>Methylobacterium</taxon>
    </lineage>
</organism>
<sequence length="69" mass="7257">MSSDTDTHRDLLAALKAAAGQGGDAFEQATIRAFEHVFAHLERLNAHVSQGGPDGEDRPLAAGESATLR</sequence>
<evidence type="ECO:0000313" key="3">
    <source>
        <dbReference type="Proteomes" id="UP001549145"/>
    </source>
</evidence>
<evidence type="ECO:0000256" key="1">
    <source>
        <dbReference type="SAM" id="MobiDB-lite"/>
    </source>
</evidence>
<reference evidence="2 3" key="1">
    <citation type="submission" date="2024-06" db="EMBL/GenBank/DDBJ databases">
        <title>Genomic Encyclopedia of Type Strains, Phase IV (KMG-IV): sequencing the most valuable type-strain genomes for metagenomic binning, comparative biology and taxonomic classification.</title>
        <authorList>
            <person name="Goeker M."/>
        </authorList>
    </citation>
    <scope>NUCLEOTIDE SEQUENCE [LARGE SCALE GENOMIC DNA]</scope>
    <source>
        <strain evidence="2 3">DSM 21331</strain>
    </source>
</reference>
<name>A0ABV2L752_9HYPH</name>
<accession>A0ABV2L752</accession>
<protein>
    <submittedName>
        <fullName evidence="2">Uncharacterized protein</fullName>
    </submittedName>
</protein>
<dbReference type="Proteomes" id="UP001549145">
    <property type="component" value="Unassembled WGS sequence"/>
</dbReference>
<dbReference type="EMBL" id="JBEPMM010000009">
    <property type="protein sequence ID" value="MET3693653.1"/>
    <property type="molecule type" value="Genomic_DNA"/>
</dbReference>
<gene>
    <name evidence="2" type="ORF">ABID43_003204</name>
</gene>